<dbReference type="EMBL" id="HBIR01015571">
    <property type="protein sequence ID" value="CAE0540339.1"/>
    <property type="molecule type" value="Transcribed_RNA"/>
</dbReference>
<dbReference type="PANTHER" id="PTHR11743">
    <property type="entry name" value="VOLTAGE-DEPENDENT ANION-SELECTIVE CHANNEL"/>
    <property type="match status" value="1"/>
</dbReference>
<proteinExistence type="predicted"/>
<organism evidence="1">
    <name type="scientific">Emiliania huxleyi</name>
    <name type="common">Coccolithophore</name>
    <name type="synonym">Pontosphaera huxleyi</name>
    <dbReference type="NCBI Taxonomy" id="2903"/>
    <lineage>
        <taxon>Eukaryota</taxon>
        <taxon>Haptista</taxon>
        <taxon>Haptophyta</taxon>
        <taxon>Prymnesiophyceae</taxon>
        <taxon>Isochrysidales</taxon>
        <taxon>Noelaerhabdaceae</taxon>
        <taxon>Emiliania</taxon>
    </lineage>
</organism>
<dbReference type="InterPro" id="IPR027246">
    <property type="entry name" value="Porin_Euk/Tom40"/>
</dbReference>
<protein>
    <submittedName>
        <fullName evidence="1">Uncharacterized protein</fullName>
    </submittedName>
</protein>
<dbReference type="AlphaFoldDB" id="A0A6V2P1P3"/>
<dbReference type="InterPro" id="IPR023614">
    <property type="entry name" value="Porin_dom_sf"/>
</dbReference>
<dbReference type="CDD" id="cd07306">
    <property type="entry name" value="Porin3_VDAC"/>
    <property type="match status" value="1"/>
</dbReference>
<dbReference type="GO" id="GO:0005741">
    <property type="term" value="C:mitochondrial outer membrane"/>
    <property type="evidence" value="ECO:0007669"/>
    <property type="project" value="InterPro"/>
</dbReference>
<dbReference type="Gene3D" id="2.40.160.10">
    <property type="entry name" value="Porin"/>
    <property type="match status" value="1"/>
</dbReference>
<evidence type="ECO:0000313" key="1">
    <source>
        <dbReference type="EMBL" id="CAE0540339.1"/>
    </source>
</evidence>
<gene>
    <name evidence="1" type="ORF">EHUX00137_LOCUS11558</name>
</gene>
<dbReference type="PANTHER" id="PTHR11743:SF70">
    <property type="entry name" value="GH26960P-RELATED"/>
    <property type="match status" value="1"/>
</dbReference>
<dbReference type="InterPro" id="IPR001925">
    <property type="entry name" value="Porin_Euk"/>
</dbReference>
<reference evidence="1" key="1">
    <citation type="submission" date="2021-01" db="EMBL/GenBank/DDBJ databases">
        <authorList>
            <person name="Corre E."/>
            <person name="Pelletier E."/>
            <person name="Niang G."/>
            <person name="Scheremetjew M."/>
            <person name="Finn R."/>
            <person name="Kale V."/>
            <person name="Holt S."/>
            <person name="Cochrane G."/>
            <person name="Meng A."/>
            <person name="Brown T."/>
            <person name="Cohen L."/>
        </authorList>
    </citation>
    <scope>NUCLEOTIDE SEQUENCE</scope>
    <source>
        <strain evidence="1">379</strain>
    </source>
</reference>
<dbReference type="GO" id="GO:0008308">
    <property type="term" value="F:voltage-gated monoatomic anion channel activity"/>
    <property type="evidence" value="ECO:0007669"/>
    <property type="project" value="InterPro"/>
</dbReference>
<dbReference type="Pfam" id="PF01459">
    <property type="entry name" value="Porin_3"/>
    <property type="match status" value="1"/>
</dbReference>
<name>A0A6V2P1P3_EMIHU</name>
<accession>A0A6V2P1P3</accession>
<sequence>MAPTAFKDIGKLCSDLLSKDYKTGSNSVEVKSKVPNGITFTPKADKTGDKFSGSLAAKSAVPGGADLEVTLKTSGVMSASLEAANMMKGLSLTLDCETPAPGKPGLLSSGKGTLDYKTDALTAKGSYDYYRGDAHAAASSAFKALTFGACADYSVSKSSLSKYAAACQYVAPDFTVCAKLNEALGKPDGMVYAGSYYHKVSPKMQVGTEVSKAAKKDAVSLAFGCQYKLDKDLTVKGKVDADGMLSASYKHKLSNISTLTLATVIDTVHLAESSKHKFGLALNLTP</sequence>